<evidence type="ECO:0000313" key="4">
    <source>
        <dbReference type="Proteomes" id="UP001366166"/>
    </source>
</evidence>
<keyword evidence="1" id="KW-1133">Transmembrane helix</keyword>
<dbReference type="Gene3D" id="3.30.70.1230">
    <property type="entry name" value="Nucleotide cyclase"/>
    <property type="match status" value="1"/>
</dbReference>
<dbReference type="RefSeq" id="WP_338601022.1">
    <property type="nucleotide sequence ID" value="NZ_AP028679.1"/>
</dbReference>
<dbReference type="PANTHER" id="PTHR43081">
    <property type="entry name" value="ADENYLATE CYCLASE, TERMINAL-DIFFERENTIATION SPECIFIC-RELATED"/>
    <property type="match status" value="1"/>
</dbReference>
<feature type="domain" description="Guanylate cyclase" evidence="2">
    <location>
        <begin position="297"/>
        <end position="432"/>
    </location>
</feature>
<dbReference type="CDD" id="cd07302">
    <property type="entry name" value="CHD"/>
    <property type="match status" value="1"/>
</dbReference>
<keyword evidence="1" id="KW-0472">Membrane</keyword>
<dbReference type="Pfam" id="PF00211">
    <property type="entry name" value="Guanylate_cyc"/>
    <property type="match status" value="1"/>
</dbReference>
<feature type="transmembrane region" description="Helical" evidence="1">
    <location>
        <begin position="67"/>
        <end position="85"/>
    </location>
</feature>
<dbReference type="KEGG" id="dmp:FAK_29830"/>
<dbReference type="AlphaFoldDB" id="A0AAU9F2R7"/>
<dbReference type="InterPro" id="IPR050697">
    <property type="entry name" value="Adenylyl/Guanylyl_Cyclase_3/4"/>
</dbReference>
<evidence type="ECO:0000259" key="2">
    <source>
        <dbReference type="PROSITE" id="PS50125"/>
    </source>
</evidence>
<reference evidence="4" key="1">
    <citation type="journal article" date="2023" name="Arch. Microbiol.">
        <title>Desulfoferula mesophilus gen. nov. sp. nov., a mesophilic sulfate-reducing bacterium isolated from a brackish lake sediment.</title>
        <authorList>
            <person name="Watanabe T."/>
            <person name="Yabe T."/>
            <person name="Tsuji J.M."/>
            <person name="Fukui M."/>
        </authorList>
    </citation>
    <scope>NUCLEOTIDE SEQUENCE [LARGE SCALE GENOMIC DNA]</scope>
    <source>
        <strain evidence="4">12FAK</strain>
    </source>
</reference>
<dbReference type="EMBL" id="AP028679">
    <property type="protein sequence ID" value="BEQ15917.1"/>
    <property type="molecule type" value="Genomic_DNA"/>
</dbReference>
<dbReference type="PROSITE" id="PS50125">
    <property type="entry name" value="GUANYLATE_CYCLASE_2"/>
    <property type="match status" value="1"/>
</dbReference>
<name>A0AAU9F2R7_9BACT</name>
<feature type="transmembrane region" description="Helical" evidence="1">
    <location>
        <begin position="207"/>
        <end position="229"/>
    </location>
</feature>
<accession>A0AAU9F2R7</accession>
<dbReference type="InterPro" id="IPR029787">
    <property type="entry name" value="Nucleotide_cyclase"/>
</dbReference>
<proteinExistence type="predicted"/>
<evidence type="ECO:0000256" key="1">
    <source>
        <dbReference type="SAM" id="Phobius"/>
    </source>
</evidence>
<organism evidence="3 4">
    <name type="scientific">Desulfoferula mesophila</name>
    <dbReference type="NCBI Taxonomy" id="3058419"/>
    <lineage>
        <taxon>Bacteria</taxon>
        <taxon>Pseudomonadati</taxon>
        <taxon>Thermodesulfobacteriota</taxon>
        <taxon>Desulfarculia</taxon>
        <taxon>Desulfarculales</taxon>
        <taxon>Desulfarculaceae</taxon>
        <taxon>Desulfoferula</taxon>
    </lineage>
</organism>
<gene>
    <name evidence="3" type="ORF">FAK_29830</name>
</gene>
<dbReference type="Proteomes" id="UP001366166">
    <property type="component" value="Chromosome"/>
</dbReference>
<dbReference type="InterPro" id="IPR001054">
    <property type="entry name" value="A/G_cyclase"/>
</dbReference>
<feature type="transmembrane region" description="Helical" evidence="1">
    <location>
        <begin position="180"/>
        <end position="201"/>
    </location>
</feature>
<keyword evidence="4" id="KW-1185">Reference proteome</keyword>
<dbReference type="GO" id="GO:0035556">
    <property type="term" value="P:intracellular signal transduction"/>
    <property type="evidence" value="ECO:0007669"/>
    <property type="project" value="InterPro"/>
</dbReference>
<dbReference type="SUPFAM" id="SSF55073">
    <property type="entry name" value="Nucleotide cyclase"/>
    <property type="match status" value="1"/>
</dbReference>
<evidence type="ECO:0000313" key="3">
    <source>
        <dbReference type="EMBL" id="BEQ15917.1"/>
    </source>
</evidence>
<dbReference type="PANTHER" id="PTHR43081:SF1">
    <property type="entry name" value="ADENYLATE CYCLASE, TERMINAL-DIFFERENTIATION SPECIFIC"/>
    <property type="match status" value="1"/>
</dbReference>
<keyword evidence="1" id="KW-0812">Transmembrane</keyword>
<protein>
    <recommendedName>
        <fullName evidence="2">Guanylate cyclase domain-containing protein</fullName>
    </recommendedName>
</protein>
<dbReference type="GO" id="GO:0009190">
    <property type="term" value="P:cyclic nucleotide biosynthetic process"/>
    <property type="evidence" value="ECO:0007669"/>
    <property type="project" value="InterPro"/>
</dbReference>
<sequence length="480" mass="53996">MNPYALPFLMSFVPLILLGLAIILQNPRNRLYQIVCAFCIGNALVAGAGGMLHLAASREQAVFWNRLPYLLNCATYWLFLQYTLIISGGEARMGERFLFMPIRLHYWLTIGVLALVFGLVGLSDLVVAAPVYNPVTGWEHGYGPLHREIIFANVYLLVLLLFILQRGIKTSPDPILRRARIIATAAIGVAQSWVIVTGLVLPDFFGVPTHSFAAIAWLVLCFLLIYGLMRQQWETIHEFSANLEEKVAMRTAELARAKSNLEEVQEQISKYLDPHVVEKIFSGELSAELTSRRARLTMFFSDIKDFTQFTDASDPEEVARLLNEYLGEMATIVRRWGGTIPQFTGDSIYAIFGAPDSRGAREDALAAVRMALEMQSHMQHLRRKWWNEGIQFPFQIRCGIHSGMANVGNCGSEGFMEFSAIGLNVNLASRLEHICRPGQIYVSHATWALVKDEIPCEEVGAIEVKGFHYPIQVYRVMPRP</sequence>
<dbReference type="GO" id="GO:0004016">
    <property type="term" value="F:adenylate cyclase activity"/>
    <property type="evidence" value="ECO:0007669"/>
    <property type="project" value="UniProtKB-ARBA"/>
</dbReference>
<dbReference type="SMART" id="SM00044">
    <property type="entry name" value="CYCc"/>
    <property type="match status" value="1"/>
</dbReference>
<feature type="transmembrane region" description="Helical" evidence="1">
    <location>
        <begin position="31"/>
        <end position="55"/>
    </location>
</feature>
<feature type="transmembrane region" description="Helical" evidence="1">
    <location>
        <begin position="106"/>
        <end position="129"/>
    </location>
</feature>
<feature type="transmembrane region" description="Helical" evidence="1">
    <location>
        <begin position="6"/>
        <end position="24"/>
    </location>
</feature>
<feature type="transmembrane region" description="Helical" evidence="1">
    <location>
        <begin position="149"/>
        <end position="168"/>
    </location>
</feature>